<organism evidence="1 2">
    <name type="scientific">Algoriphagus pacificus</name>
    <dbReference type="NCBI Taxonomy" id="2811234"/>
    <lineage>
        <taxon>Bacteria</taxon>
        <taxon>Pseudomonadati</taxon>
        <taxon>Bacteroidota</taxon>
        <taxon>Cytophagia</taxon>
        <taxon>Cytophagales</taxon>
        <taxon>Cyclobacteriaceae</taxon>
        <taxon>Algoriphagus</taxon>
    </lineage>
</organism>
<dbReference type="EMBL" id="JAFKCU010000005">
    <property type="protein sequence ID" value="MBN7817433.1"/>
    <property type="molecule type" value="Genomic_DNA"/>
</dbReference>
<name>A0ABS3CJZ8_9BACT</name>
<dbReference type="Proteomes" id="UP000664480">
    <property type="component" value="Unassembled WGS sequence"/>
</dbReference>
<evidence type="ECO:0008006" key="3">
    <source>
        <dbReference type="Google" id="ProtNLM"/>
    </source>
</evidence>
<reference evidence="1 2" key="1">
    <citation type="submission" date="2021-03" db="EMBL/GenBank/DDBJ databases">
        <title>novel species isolated from a fishpond in China.</title>
        <authorList>
            <person name="Lu H."/>
            <person name="Cai Z."/>
        </authorList>
    </citation>
    <scope>NUCLEOTIDE SEQUENCE [LARGE SCALE GENOMIC DNA]</scope>
    <source>
        <strain evidence="1 2">YJ13C</strain>
    </source>
</reference>
<gene>
    <name evidence="1" type="ORF">J0A69_18475</name>
</gene>
<protein>
    <recommendedName>
        <fullName evidence="3">DUF1801 domain-containing protein</fullName>
    </recommendedName>
</protein>
<evidence type="ECO:0000313" key="2">
    <source>
        <dbReference type="Proteomes" id="UP000664480"/>
    </source>
</evidence>
<accession>A0ABS3CJZ8</accession>
<comment type="caution">
    <text evidence="1">The sequence shown here is derived from an EMBL/GenBank/DDBJ whole genome shotgun (WGS) entry which is preliminary data.</text>
</comment>
<dbReference type="RefSeq" id="WP_206588106.1">
    <property type="nucleotide sequence ID" value="NZ_JAFKCU010000005.1"/>
</dbReference>
<keyword evidence="2" id="KW-1185">Reference proteome</keyword>
<sequence length="123" mass="14224">MDSVEEMREFLIECIKKHVPPLRINKDKSDVFEVSGTKHAMQGKQLVDGYYFGSVVPKPKDVRLYFFPIYTHPSAFDLISKDLKKCLKGKSCFHFKSISPEMKTEIESMIEQGIKVYSEENLV</sequence>
<evidence type="ECO:0000313" key="1">
    <source>
        <dbReference type="EMBL" id="MBN7817433.1"/>
    </source>
</evidence>
<proteinExistence type="predicted"/>